<reference evidence="1" key="1">
    <citation type="submission" date="2022-07" db="EMBL/GenBank/DDBJ databases">
        <title>Phylogenomic reconstructions and comparative analyses of Kickxellomycotina fungi.</title>
        <authorList>
            <person name="Reynolds N.K."/>
            <person name="Stajich J.E."/>
            <person name="Barry K."/>
            <person name="Grigoriev I.V."/>
            <person name="Crous P."/>
            <person name="Smith M.E."/>
        </authorList>
    </citation>
    <scope>NUCLEOTIDE SEQUENCE</scope>
    <source>
        <strain evidence="1">CBS 102833</strain>
    </source>
</reference>
<comment type="caution">
    <text evidence="1">The sequence shown here is derived from an EMBL/GenBank/DDBJ whole genome shotgun (WGS) entry which is preliminary data.</text>
</comment>
<evidence type="ECO:0000313" key="1">
    <source>
        <dbReference type="EMBL" id="KAJ2797052.1"/>
    </source>
</evidence>
<dbReference type="EMBL" id="JANBUP010003343">
    <property type="protein sequence ID" value="KAJ2797052.1"/>
    <property type="molecule type" value="Genomic_DNA"/>
</dbReference>
<protein>
    <submittedName>
        <fullName evidence="1">Uncharacterized protein</fullName>
    </submittedName>
</protein>
<proteinExistence type="predicted"/>
<evidence type="ECO:0000313" key="2">
    <source>
        <dbReference type="Proteomes" id="UP001140096"/>
    </source>
</evidence>
<keyword evidence="2" id="KW-1185">Reference proteome</keyword>
<name>A0ACC1KYI4_9FUNG</name>
<dbReference type="Proteomes" id="UP001140096">
    <property type="component" value="Unassembled WGS sequence"/>
</dbReference>
<accession>A0ACC1KYI4</accession>
<feature type="non-terminal residue" evidence="1">
    <location>
        <position position="1"/>
    </location>
</feature>
<gene>
    <name evidence="1" type="ORF">H4S07_006042</name>
</gene>
<sequence length="220" mass="24775">SELRKYKIGMCNIFLQHTSASLCLNENVCREVREDLTMALDHIAPETLRYKHTDEGPDDMPGHVKSAVMGVSLDIPIRDGKLALGTWQGIYLCEHRTYQHRRTVVITLQGRGMHLMGVLEGMAGVVLLEEDWVLVLLEEDWVLALLEEDWVLALLEEDWVLVLLEEDDGLVLVLLLVLEEEEGLMLVLLVDEGLVLVLLVDELVDEVGGLAKHWSTMLSA</sequence>
<organism evidence="1 2">
    <name type="scientific">Coemansia furcata</name>
    <dbReference type="NCBI Taxonomy" id="417177"/>
    <lineage>
        <taxon>Eukaryota</taxon>
        <taxon>Fungi</taxon>
        <taxon>Fungi incertae sedis</taxon>
        <taxon>Zoopagomycota</taxon>
        <taxon>Kickxellomycotina</taxon>
        <taxon>Kickxellomycetes</taxon>
        <taxon>Kickxellales</taxon>
        <taxon>Kickxellaceae</taxon>
        <taxon>Coemansia</taxon>
    </lineage>
</organism>